<reference evidence="4" key="1">
    <citation type="submission" date="2021-01" db="EMBL/GenBank/DDBJ databases">
        <title>Whole genome shotgun sequence of Demequina activiva NBRC 110675.</title>
        <authorList>
            <person name="Komaki H."/>
            <person name="Tamura T."/>
        </authorList>
    </citation>
    <scope>NUCLEOTIDE SEQUENCE</scope>
    <source>
        <strain evidence="4">NBRC 110675</strain>
    </source>
</reference>
<dbReference type="Proteomes" id="UP000652354">
    <property type="component" value="Unassembled WGS sequence"/>
</dbReference>
<evidence type="ECO:0000313" key="5">
    <source>
        <dbReference type="Proteomes" id="UP000652354"/>
    </source>
</evidence>
<dbReference type="PANTHER" id="PTHR43479">
    <property type="entry name" value="ACREF/ENVCD OPERON REPRESSOR-RELATED"/>
    <property type="match status" value="1"/>
</dbReference>
<dbReference type="SUPFAM" id="SSF46689">
    <property type="entry name" value="Homeodomain-like"/>
    <property type="match status" value="1"/>
</dbReference>
<evidence type="ECO:0000259" key="3">
    <source>
        <dbReference type="PROSITE" id="PS50977"/>
    </source>
</evidence>
<dbReference type="GO" id="GO:0003677">
    <property type="term" value="F:DNA binding"/>
    <property type="evidence" value="ECO:0007669"/>
    <property type="project" value="UniProtKB-UniRule"/>
</dbReference>
<name>A0A919UFB2_9MICO</name>
<dbReference type="InterPro" id="IPR001647">
    <property type="entry name" value="HTH_TetR"/>
</dbReference>
<dbReference type="Gene3D" id="1.10.357.10">
    <property type="entry name" value="Tetracycline Repressor, domain 2"/>
    <property type="match status" value="1"/>
</dbReference>
<dbReference type="InterPro" id="IPR050624">
    <property type="entry name" value="HTH-type_Tx_Regulator"/>
</dbReference>
<organism evidence="4 5">
    <name type="scientific">Demequina activiva</name>
    <dbReference type="NCBI Taxonomy" id="1582364"/>
    <lineage>
        <taxon>Bacteria</taxon>
        <taxon>Bacillati</taxon>
        <taxon>Actinomycetota</taxon>
        <taxon>Actinomycetes</taxon>
        <taxon>Micrococcales</taxon>
        <taxon>Demequinaceae</taxon>
        <taxon>Demequina</taxon>
    </lineage>
</organism>
<dbReference type="PRINTS" id="PR00455">
    <property type="entry name" value="HTHTETR"/>
</dbReference>
<dbReference type="Pfam" id="PF00440">
    <property type="entry name" value="TetR_N"/>
    <property type="match status" value="1"/>
</dbReference>
<dbReference type="InterPro" id="IPR009057">
    <property type="entry name" value="Homeodomain-like_sf"/>
</dbReference>
<dbReference type="AlphaFoldDB" id="A0A919UFB2"/>
<keyword evidence="5" id="KW-1185">Reference proteome</keyword>
<sequence length="183" mass="20003">MDARIVRTRRSLQQALFDLAREKGIDHVAVGEIAERAGVNRSTFYQHYSDKETLLADAFDLVAEEAGAQLEGIDEQSADPPRALVDFLAHIDTHADLYRRVFLEPGYGVVLARLREHIHRAVHGAAQESARKDPEVPLDVLAAGVAGSIIGVIGAWLGREPHASVDEAALWVWRVLLGPADAT</sequence>
<dbReference type="EMBL" id="BONR01000001">
    <property type="protein sequence ID" value="GIG53487.1"/>
    <property type="molecule type" value="Genomic_DNA"/>
</dbReference>
<evidence type="ECO:0000256" key="1">
    <source>
        <dbReference type="ARBA" id="ARBA00023125"/>
    </source>
</evidence>
<protein>
    <submittedName>
        <fullName evidence="4">TetR family transcriptional regulator</fullName>
    </submittedName>
</protein>
<proteinExistence type="predicted"/>
<evidence type="ECO:0000313" key="4">
    <source>
        <dbReference type="EMBL" id="GIG53487.1"/>
    </source>
</evidence>
<feature type="DNA-binding region" description="H-T-H motif" evidence="2">
    <location>
        <begin position="29"/>
        <end position="48"/>
    </location>
</feature>
<gene>
    <name evidence="4" type="ORF">Dac01nite_02390</name>
</gene>
<comment type="caution">
    <text evidence="4">The sequence shown here is derived from an EMBL/GenBank/DDBJ whole genome shotgun (WGS) entry which is preliminary data.</text>
</comment>
<dbReference type="PROSITE" id="PS50977">
    <property type="entry name" value="HTH_TETR_2"/>
    <property type="match status" value="1"/>
</dbReference>
<dbReference type="PANTHER" id="PTHR43479:SF7">
    <property type="entry name" value="TETR-FAMILY TRANSCRIPTIONAL REGULATOR"/>
    <property type="match status" value="1"/>
</dbReference>
<accession>A0A919UFB2</accession>
<keyword evidence="1 2" id="KW-0238">DNA-binding</keyword>
<dbReference type="RefSeq" id="WP_203652949.1">
    <property type="nucleotide sequence ID" value="NZ_BONR01000001.1"/>
</dbReference>
<feature type="domain" description="HTH tetR-type" evidence="3">
    <location>
        <begin position="6"/>
        <end position="66"/>
    </location>
</feature>
<evidence type="ECO:0000256" key="2">
    <source>
        <dbReference type="PROSITE-ProRule" id="PRU00335"/>
    </source>
</evidence>